<dbReference type="OrthoDB" id="9772788at2"/>
<dbReference type="KEGG" id="kpf:IX53_08260"/>
<keyword evidence="4" id="KW-0444">Lipid biosynthesis</keyword>
<comment type="subcellular location">
    <subcellularLocation>
        <location evidence="1">Cytoplasm</location>
    </subcellularLocation>
</comment>
<dbReference type="SUPFAM" id="SSF54637">
    <property type="entry name" value="Thioesterase/thiol ester dehydrase-isomerase"/>
    <property type="match status" value="1"/>
</dbReference>
<dbReference type="NCBIfam" id="NF000582">
    <property type="entry name" value="PRK00006.1"/>
    <property type="match status" value="1"/>
</dbReference>
<accession>A0A0G2ZHT0</accession>
<dbReference type="GO" id="GO:0016020">
    <property type="term" value="C:membrane"/>
    <property type="evidence" value="ECO:0007669"/>
    <property type="project" value="GOC"/>
</dbReference>
<keyword evidence="5" id="KW-0441">Lipid A biosynthesis</keyword>
<dbReference type="GO" id="GO:0005737">
    <property type="term" value="C:cytoplasm"/>
    <property type="evidence" value="ECO:0007669"/>
    <property type="project" value="UniProtKB-SubCell"/>
</dbReference>
<keyword evidence="3" id="KW-0963">Cytoplasm</keyword>
<evidence type="ECO:0000256" key="5">
    <source>
        <dbReference type="ARBA" id="ARBA00022556"/>
    </source>
</evidence>
<evidence type="ECO:0000313" key="10">
    <source>
        <dbReference type="Proteomes" id="UP000035159"/>
    </source>
</evidence>
<evidence type="ECO:0000256" key="3">
    <source>
        <dbReference type="ARBA" id="ARBA00022490"/>
    </source>
</evidence>
<dbReference type="Pfam" id="PF07977">
    <property type="entry name" value="FabA"/>
    <property type="match status" value="1"/>
</dbReference>
<dbReference type="Proteomes" id="UP000035159">
    <property type="component" value="Chromosome"/>
</dbReference>
<dbReference type="EMBL" id="CP011232">
    <property type="protein sequence ID" value="AKI98338.1"/>
    <property type="molecule type" value="Genomic_DNA"/>
</dbReference>
<proteinExistence type="predicted"/>
<keyword evidence="6" id="KW-0443">Lipid metabolism</keyword>
<dbReference type="GO" id="GO:0009245">
    <property type="term" value="P:lipid A biosynthetic process"/>
    <property type="evidence" value="ECO:0007669"/>
    <property type="project" value="UniProtKB-KW"/>
</dbReference>
<sequence>MVSFFIGKSGGDSVKDIEYVKKIIPHRAPFLLVDGVIEEEENNIKAFRDIHPEDPVFQGHFPGYPIYPGVLIIEGLAQTAGVLLMKGKEGVPLFLGIEKARFKGEVKPGDRLYYEVRVIQERRGIIFAEGIARVNDKKVCTATLMLGMKEN</sequence>
<evidence type="ECO:0000256" key="4">
    <source>
        <dbReference type="ARBA" id="ARBA00022516"/>
    </source>
</evidence>
<evidence type="ECO:0000256" key="2">
    <source>
        <dbReference type="ARBA" id="ARBA00013167"/>
    </source>
</evidence>
<keyword evidence="10" id="KW-1185">Reference proteome</keyword>
<dbReference type="EC" id="4.2.1.59" evidence="2"/>
<evidence type="ECO:0000256" key="6">
    <source>
        <dbReference type="ARBA" id="ARBA00023098"/>
    </source>
</evidence>
<gene>
    <name evidence="9" type="ORF">IX53_08260</name>
</gene>
<name>A0A0G2ZHT0_9BACT</name>
<dbReference type="PATRIC" id="fig|1330330.3.peg.1673"/>
<keyword evidence="7" id="KW-0456">Lyase</keyword>
<protein>
    <recommendedName>
        <fullName evidence="2">3-hydroxyacyl-[acyl-carrier-protein] dehydratase</fullName>
        <ecNumber evidence="2">4.2.1.59</ecNumber>
    </recommendedName>
</protein>
<dbReference type="InterPro" id="IPR013114">
    <property type="entry name" value="FabA_FabZ"/>
</dbReference>
<dbReference type="STRING" id="1330330.IX53_08260"/>
<reference evidence="9 10" key="1">
    <citation type="submission" date="2015-04" db="EMBL/GenBank/DDBJ databases">
        <title>Complete Genome Sequence of Kosmotoga pacifica SLHLJ1.</title>
        <authorList>
            <person name="Jiang L.J."/>
            <person name="Shao Z.Z."/>
            <person name="Jebbar M."/>
        </authorList>
    </citation>
    <scope>NUCLEOTIDE SEQUENCE [LARGE SCALE GENOMIC DNA]</scope>
    <source>
        <strain evidence="9 10">SLHLJ1</strain>
    </source>
</reference>
<dbReference type="InterPro" id="IPR029069">
    <property type="entry name" value="HotDog_dom_sf"/>
</dbReference>
<evidence type="ECO:0000313" key="9">
    <source>
        <dbReference type="EMBL" id="AKI98338.1"/>
    </source>
</evidence>
<evidence type="ECO:0000256" key="8">
    <source>
        <dbReference type="ARBA" id="ARBA00025049"/>
    </source>
</evidence>
<dbReference type="PANTHER" id="PTHR30272:SF1">
    <property type="entry name" value="3-HYDROXYACYL-[ACYL-CARRIER-PROTEIN] DEHYDRATASE"/>
    <property type="match status" value="1"/>
</dbReference>
<evidence type="ECO:0000256" key="1">
    <source>
        <dbReference type="ARBA" id="ARBA00004496"/>
    </source>
</evidence>
<dbReference type="CDD" id="cd01288">
    <property type="entry name" value="FabZ"/>
    <property type="match status" value="1"/>
</dbReference>
<evidence type="ECO:0000256" key="7">
    <source>
        <dbReference type="ARBA" id="ARBA00023239"/>
    </source>
</evidence>
<dbReference type="Gene3D" id="3.10.129.10">
    <property type="entry name" value="Hotdog Thioesterase"/>
    <property type="match status" value="1"/>
</dbReference>
<comment type="function">
    <text evidence="8">Involved in unsaturated fatty acids biosynthesis. Catalyzes the dehydration of short chain beta-hydroxyacyl-ACPs and long chain saturated and unsaturated beta-hydroxyacyl-ACPs.</text>
</comment>
<organism evidence="9 10">
    <name type="scientific">Kosmotoga pacifica</name>
    <dbReference type="NCBI Taxonomy" id="1330330"/>
    <lineage>
        <taxon>Bacteria</taxon>
        <taxon>Thermotogati</taxon>
        <taxon>Thermotogota</taxon>
        <taxon>Thermotogae</taxon>
        <taxon>Kosmotogales</taxon>
        <taxon>Kosmotogaceae</taxon>
        <taxon>Kosmotoga</taxon>
    </lineage>
</organism>
<dbReference type="AlphaFoldDB" id="A0A0G2ZHT0"/>
<dbReference type="FunFam" id="3.10.129.10:FF:000001">
    <property type="entry name" value="3-hydroxyacyl-[acyl-carrier-protein] dehydratase FabZ"/>
    <property type="match status" value="1"/>
</dbReference>
<dbReference type="PANTHER" id="PTHR30272">
    <property type="entry name" value="3-HYDROXYACYL-[ACYL-CARRIER-PROTEIN] DEHYDRATASE"/>
    <property type="match status" value="1"/>
</dbReference>
<dbReference type="GO" id="GO:0019171">
    <property type="term" value="F:(3R)-hydroxyacyl-[acyl-carrier-protein] dehydratase activity"/>
    <property type="evidence" value="ECO:0007669"/>
    <property type="project" value="UniProtKB-EC"/>
</dbReference>